<evidence type="ECO:0000256" key="1">
    <source>
        <dbReference type="SAM" id="Phobius"/>
    </source>
</evidence>
<keyword evidence="1" id="KW-1133">Transmembrane helix</keyword>
<reference evidence="2 3" key="1">
    <citation type="submission" date="2017-07" db="EMBL/GenBank/DDBJ databases">
        <title>Mechanisms for carbon and nitrogen cycling indicate functional differentiation within the Candidate Phyla Radiation.</title>
        <authorList>
            <person name="Danczak R.E."/>
            <person name="Johnston M.D."/>
            <person name="Kenah C."/>
            <person name="Slattery M."/>
            <person name="Wrighton K.C."/>
            <person name="Wilkins M.J."/>
        </authorList>
    </citation>
    <scope>NUCLEOTIDE SEQUENCE [LARGE SCALE GENOMIC DNA]</scope>
    <source>
        <strain evidence="2">Licking1014_96</strain>
    </source>
</reference>
<accession>A0A554LGQ8</accession>
<proteinExistence type="predicted"/>
<protein>
    <submittedName>
        <fullName evidence="2">Uncharacterized protein</fullName>
    </submittedName>
</protein>
<comment type="caution">
    <text evidence="2">The sequence shown here is derived from an EMBL/GenBank/DDBJ whole genome shotgun (WGS) entry which is preliminary data.</text>
</comment>
<dbReference type="Pfam" id="PF07963">
    <property type="entry name" value="N_methyl"/>
    <property type="match status" value="1"/>
</dbReference>
<dbReference type="NCBIfam" id="TIGR02532">
    <property type="entry name" value="IV_pilin_GFxxxE"/>
    <property type="match status" value="1"/>
</dbReference>
<dbReference type="Gene3D" id="2.60.40.1120">
    <property type="entry name" value="Carboxypeptidase-like, regulatory domain"/>
    <property type="match status" value="1"/>
</dbReference>
<dbReference type="InterPro" id="IPR012902">
    <property type="entry name" value="N_methyl_site"/>
</dbReference>
<keyword evidence="1" id="KW-0812">Transmembrane</keyword>
<dbReference type="AlphaFoldDB" id="A0A554LGQ8"/>
<feature type="transmembrane region" description="Helical" evidence="1">
    <location>
        <begin position="12"/>
        <end position="36"/>
    </location>
</feature>
<evidence type="ECO:0000313" key="3">
    <source>
        <dbReference type="Proteomes" id="UP000318296"/>
    </source>
</evidence>
<dbReference type="Proteomes" id="UP000318296">
    <property type="component" value="Unassembled WGS sequence"/>
</dbReference>
<dbReference type="InterPro" id="IPR008969">
    <property type="entry name" value="CarboxyPept-like_regulatory"/>
</dbReference>
<name>A0A554LGQ8_9BACT</name>
<gene>
    <name evidence="2" type="ORF">CEN92_163</name>
</gene>
<evidence type="ECO:0000313" key="2">
    <source>
        <dbReference type="EMBL" id="TSC92060.1"/>
    </source>
</evidence>
<sequence length="371" mass="39956">MCQINRAKNRGFTLTELLVALGILVVVVTPLIVALVKNNKFIIKNKEKLIAESIASEKIEIIRNMPFADVGTDTGWPHGTIEAEPAPETAAGISFQTKVRIAYVDDPFDQTWPTDLYPYDYKKVEVSSYPVQNPASKVTLTTNFSPLGPETESATGILEVVVFNANGDPVPDANVEITNTGEGIYILTQTLIDGKIFIPALPPADNYHIVVSKTGYSTCQTYPVTVENPNPDPKDQTVYLLQLTSIALPIDFLSSMTISTTDVNGAPIIDPVAFTIHGGKTIGTDDTGAPIYKYTSSQTTSSGIINLTDLEWDSYTFTLDGASAVQFAILDTTLDPPEPVYSISFSLPPNSNSSFNITLTAGPAPPPPPNP</sequence>
<dbReference type="EMBL" id="VMGH01000021">
    <property type="protein sequence ID" value="TSC92060.1"/>
    <property type="molecule type" value="Genomic_DNA"/>
</dbReference>
<organism evidence="2 3">
    <name type="scientific">Candidatus Berkelbacteria bacterium Licking1014_96</name>
    <dbReference type="NCBI Taxonomy" id="2017149"/>
    <lineage>
        <taxon>Bacteria</taxon>
        <taxon>Candidatus Berkelbacteria</taxon>
    </lineage>
</organism>
<dbReference type="Pfam" id="PF13620">
    <property type="entry name" value="CarboxypepD_reg"/>
    <property type="match status" value="1"/>
</dbReference>
<dbReference type="SUPFAM" id="SSF49464">
    <property type="entry name" value="Carboxypeptidase regulatory domain-like"/>
    <property type="match status" value="1"/>
</dbReference>
<keyword evidence="1" id="KW-0472">Membrane</keyword>